<sequence length="119" mass="12575">MKPVPREFFIGPMDFFSILLPGALLTWLPEGAGIGIGPGKTFIGSEPGNIPKAGLVDPFAGPSNELPDFSLGPAIAVWPPPPSPLHQLRALAERLAVPLVDRAWQMLWGSGPQTNTASP</sequence>
<gene>
    <name evidence="1" type="ORF">E6A55_26015</name>
</gene>
<dbReference type="RefSeq" id="WP_136227862.1">
    <property type="nucleotide sequence ID" value="NC_008314.1"/>
</dbReference>
<dbReference type="AlphaFoldDB" id="A0AAE6DJ68"/>
<dbReference type="Proteomes" id="UP000296079">
    <property type="component" value="Chromosome 2"/>
</dbReference>
<evidence type="ECO:0000313" key="1">
    <source>
        <dbReference type="EMBL" id="QCC04002.1"/>
    </source>
</evidence>
<accession>A0AAE6DJ68</accession>
<protein>
    <submittedName>
        <fullName evidence="1">Uncharacterized protein</fullName>
    </submittedName>
</protein>
<dbReference type="EMBL" id="CP039288">
    <property type="protein sequence ID" value="QCC04002.1"/>
    <property type="molecule type" value="Genomic_DNA"/>
</dbReference>
<name>A0AAE6DJ68_CUPNH</name>
<proteinExistence type="predicted"/>
<reference evidence="1 2" key="1">
    <citation type="submission" date="2019-04" db="EMBL/GenBank/DDBJ databases">
        <title>Long-read de novo sequencing of Cupriavidus necator H16.</title>
        <authorList>
            <person name="Little G.T."/>
            <person name="Ehsaan M."/>
            <person name="Arenas-Lopez C."/>
            <person name="Jawed K."/>
            <person name="Winzer K."/>
            <person name="Kovacs K."/>
            <person name="Malys N."/>
            <person name="Minton N.P."/>
        </authorList>
    </citation>
    <scope>NUCLEOTIDE SEQUENCE [LARGE SCALE GENOMIC DNA]</scope>
    <source>
        <strain evidence="1 2">H16</strain>
    </source>
</reference>
<evidence type="ECO:0000313" key="2">
    <source>
        <dbReference type="Proteomes" id="UP000296079"/>
    </source>
</evidence>
<organism evidence="1 2">
    <name type="scientific">Cupriavidus necator (strain ATCC 17699 / DSM 428 / KCTC 22496 / NCIMB 10442 / H16 / Stanier 337)</name>
    <name type="common">Ralstonia eutropha</name>
    <dbReference type="NCBI Taxonomy" id="381666"/>
    <lineage>
        <taxon>Bacteria</taxon>
        <taxon>Pseudomonadati</taxon>
        <taxon>Pseudomonadota</taxon>
        <taxon>Betaproteobacteria</taxon>
        <taxon>Burkholderiales</taxon>
        <taxon>Burkholderiaceae</taxon>
        <taxon>Cupriavidus</taxon>
    </lineage>
</organism>